<dbReference type="PROSITE" id="PS01246">
    <property type="entry name" value="UPF0003"/>
    <property type="match status" value="1"/>
</dbReference>
<evidence type="ECO:0000256" key="7">
    <source>
        <dbReference type="SAM" id="Phobius"/>
    </source>
</evidence>
<dbReference type="SUPFAM" id="SSF82861">
    <property type="entry name" value="Mechanosensitive channel protein MscS (YggB), transmembrane region"/>
    <property type="match status" value="1"/>
</dbReference>
<dbReference type="InterPro" id="IPR045275">
    <property type="entry name" value="MscS_archaea/bacteria_type"/>
</dbReference>
<evidence type="ECO:0000313" key="9">
    <source>
        <dbReference type="EMBL" id="NEN06183.1"/>
    </source>
</evidence>
<evidence type="ECO:0000256" key="5">
    <source>
        <dbReference type="ARBA" id="ARBA00022989"/>
    </source>
</evidence>
<keyword evidence="5 7" id="KW-1133">Transmembrane helix</keyword>
<dbReference type="GO" id="GO:0005886">
    <property type="term" value="C:plasma membrane"/>
    <property type="evidence" value="ECO:0007669"/>
    <property type="project" value="UniProtKB-SubCell"/>
</dbReference>
<name>A0A6L9XXQ9_9MICO</name>
<evidence type="ECO:0000256" key="3">
    <source>
        <dbReference type="ARBA" id="ARBA00022475"/>
    </source>
</evidence>
<evidence type="ECO:0000256" key="1">
    <source>
        <dbReference type="ARBA" id="ARBA00004651"/>
    </source>
</evidence>
<gene>
    <name evidence="9" type="ORF">G3T36_09875</name>
</gene>
<dbReference type="SUPFAM" id="SSF82689">
    <property type="entry name" value="Mechanosensitive channel protein MscS (YggB), C-terminal domain"/>
    <property type="match status" value="1"/>
</dbReference>
<feature type="transmembrane region" description="Helical" evidence="7">
    <location>
        <begin position="18"/>
        <end position="35"/>
    </location>
</feature>
<organism evidence="9 10">
    <name type="scientific">Leifsonia tongyongensis</name>
    <dbReference type="NCBI Taxonomy" id="1268043"/>
    <lineage>
        <taxon>Bacteria</taxon>
        <taxon>Bacillati</taxon>
        <taxon>Actinomycetota</taxon>
        <taxon>Actinomycetes</taxon>
        <taxon>Micrococcales</taxon>
        <taxon>Microbacteriaceae</taxon>
        <taxon>Leifsonia</taxon>
    </lineage>
</organism>
<reference evidence="9 10" key="1">
    <citation type="journal article" date="2014" name="J. Microbiol.">
        <title>Diaminobutyricibacter tongyongensis gen. nov., sp. nov. and Homoserinibacter gongjuensis gen. nov., sp. nov. belong to the family Microbacteriaceae.</title>
        <authorList>
            <person name="Kim S.J."/>
            <person name="Ahn J.H."/>
            <person name="Weon H.Y."/>
            <person name="Hamada M."/>
            <person name="Suzuki K."/>
            <person name="Kwon S.W."/>
        </authorList>
    </citation>
    <scope>NUCLEOTIDE SEQUENCE [LARGE SCALE GENOMIC DNA]</scope>
    <source>
        <strain evidence="9 10">NBRC 108724</strain>
    </source>
</reference>
<dbReference type="InterPro" id="IPR010920">
    <property type="entry name" value="LSM_dom_sf"/>
</dbReference>
<dbReference type="Pfam" id="PF00924">
    <property type="entry name" value="MS_channel_2nd"/>
    <property type="match status" value="1"/>
</dbReference>
<dbReference type="SUPFAM" id="SSF50182">
    <property type="entry name" value="Sm-like ribonucleoproteins"/>
    <property type="match status" value="1"/>
</dbReference>
<dbReference type="PANTHER" id="PTHR30221:SF1">
    <property type="entry name" value="SMALL-CONDUCTANCE MECHANOSENSITIVE CHANNEL"/>
    <property type="match status" value="1"/>
</dbReference>
<comment type="similarity">
    <text evidence="2">Belongs to the MscS (TC 1.A.23) family.</text>
</comment>
<dbReference type="EMBL" id="JAAGWY010000002">
    <property type="protein sequence ID" value="NEN06183.1"/>
    <property type="molecule type" value="Genomic_DNA"/>
</dbReference>
<keyword evidence="6 7" id="KW-0472">Membrane</keyword>
<dbReference type="InterPro" id="IPR006685">
    <property type="entry name" value="MscS_channel_2nd"/>
</dbReference>
<dbReference type="GO" id="GO:0008381">
    <property type="term" value="F:mechanosensitive monoatomic ion channel activity"/>
    <property type="evidence" value="ECO:0007669"/>
    <property type="project" value="InterPro"/>
</dbReference>
<evidence type="ECO:0000256" key="6">
    <source>
        <dbReference type="ARBA" id="ARBA00023136"/>
    </source>
</evidence>
<sequence length="272" mass="28761">MDKIAAFFESANLSGWDILLAVLALIAGFVFGSLAKRAVLAVGRRWPRVSSALVALLARIVKYLIVLLGVGVALAFLGANLQPLIVSVIIIGLIAALALRDIAANWGAAIVLQSRRPIDVGQWVEIQGYVGSVQDLTARSVIVHTIDGRSVHIPNSLVVDNPLVNLSERGALRTSIQVRMLTTERFATLSALVAEAAASADGLGDQPVQVRATQSGSDRMTFGVDFWHDPSAWEAVTSNVVVAVTNALKDAGIEATVTSLEMADPIIPQPSV</sequence>
<comment type="subcellular location">
    <subcellularLocation>
        <location evidence="1">Cell membrane</location>
        <topology evidence="1">Multi-pass membrane protein</topology>
    </subcellularLocation>
</comment>
<dbReference type="PANTHER" id="PTHR30221">
    <property type="entry name" value="SMALL-CONDUCTANCE MECHANOSENSITIVE CHANNEL"/>
    <property type="match status" value="1"/>
</dbReference>
<evidence type="ECO:0000256" key="2">
    <source>
        <dbReference type="ARBA" id="ARBA00008017"/>
    </source>
</evidence>
<protein>
    <submittedName>
        <fullName evidence="9">Mechanosensitive ion channel family protein</fullName>
    </submittedName>
</protein>
<keyword evidence="10" id="KW-1185">Reference proteome</keyword>
<keyword evidence="4 7" id="KW-0812">Transmembrane</keyword>
<dbReference type="Gene3D" id="1.10.287.1260">
    <property type="match status" value="1"/>
</dbReference>
<evidence type="ECO:0000256" key="4">
    <source>
        <dbReference type="ARBA" id="ARBA00022692"/>
    </source>
</evidence>
<keyword evidence="3" id="KW-1003">Cell membrane</keyword>
<dbReference type="InterPro" id="IPR011066">
    <property type="entry name" value="MscS_channel_C_sf"/>
</dbReference>
<comment type="caution">
    <text evidence="9">The sequence shown here is derived from an EMBL/GenBank/DDBJ whole genome shotgun (WGS) entry which is preliminary data.</text>
</comment>
<feature type="transmembrane region" description="Helical" evidence="7">
    <location>
        <begin position="84"/>
        <end position="106"/>
    </location>
</feature>
<evidence type="ECO:0000313" key="10">
    <source>
        <dbReference type="Proteomes" id="UP000474967"/>
    </source>
</evidence>
<dbReference type="RefSeq" id="WP_163289624.1">
    <property type="nucleotide sequence ID" value="NZ_JAAGWY010000002.1"/>
</dbReference>
<evidence type="ECO:0000259" key="8">
    <source>
        <dbReference type="Pfam" id="PF00924"/>
    </source>
</evidence>
<proteinExistence type="inferred from homology"/>
<dbReference type="Proteomes" id="UP000474967">
    <property type="component" value="Unassembled WGS sequence"/>
</dbReference>
<accession>A0A6L9XXQ9</accession>
<dbReference type="AlphaFoldDB" id="A0A6L9XXQ9"/>
<dbReference type="InterPro" id="IPR006686">
    <property type="entry name" value="MscS_channel_CS"/>
</dbReference>
<dbReference type="Gene3D" id="2.30.30.60">
    <property type="match status" value="1"/>
</dbReference>
<feature type="domain" description="Mechanosensitive ion channel MscS" evidence="8">
    <location>
        <begin position="102"/>
        <end position="167"/>
    </location>
</feature>
<dbReference type="InterPro" id="IPR023408">
    <property type="entry name" value="MscS_beta-dom_sf"/>
</dbReference>
<feature type="transmembrane region" description="Helical" evidence="7">
    <location>
        <begin position="56"/>
        <end position="78"/>
    </location>
</feature>
<dbReference type="InterPro" id="IPR011014">
    <property type="entry name" value="MscS_channel_TM-2"/>
</dbReference>